<dbReference type="GO" id="GO:0005829">
    <property type="term" value="C:cytosol"/>
    <property type="evidence" value="ECO:0007669"/>
    <property type="project" value="TreeGrafter"/>
</dbReference>
<proteinExistence type="predicted"/>
<dbReference type="PANTHER" id="PTHR23355:SF9">
    <property type="entry name" value="DIS3-LIKE EXONUCLEASE 2"/>
    <property type="match status" value="1"/>
</dbReference>
<dbReference type="InterPro" id="IPR001900">
    <property type="entry name" value="RNase_II/R"/>
</dbReference>
<dbReference type="InterPro" id="IPR004476">
    <property type="entry name" value="RNase_II/RNase_R"/>
</dbReference>
<dbReference type="SMART" id="SM00357">
    <property type="entry name" value="CSP"/>
    <property type="match status" value="1"/>
</dbReference>
<evidence type="ECO:0000259" key="9">
    <source>
        <dbReference type="SMART" id="SM00357"/>
    </source>
</evidence>
<name>A0A7V5PNA5_CALAY</name>
<evidence type="ECO:0000313" key="11">
    <source>
        <dbReference type="EMBL" id="HHJ51820.1"/>
    </source>
</evidence>
<dbReference type="Pfam" id="PF08206">
    <property type="entry name" value="OB_RNB"/>
    <property type="match status" value="1"/>
</dbReference>
<dbReference type="Pfam" id="PF00773">
    <property type="entry name" value="RNB"/>
    <property type="match status" value="1"/>
</dbReference>
<dbReference type="InterPro" id="IPR011129">
    <property type="entry name" value="CSD"/>
</dbReference>
<dbReference type="GO" id="GO:0008859">
    <property type="term" value="F:exoribonuclease II activity"/>
    <property type="evidence" value="ECO:0007669"/>
    <property type="project" value="UniProtKB-EC"/>
</dbReference>
<comment type="subcellular location">
    <subcellularLocation>
        <location evidence="2">Cytoplasm</location>
    </subcellularLocation>
</comment>
<gene>
    <name evidence="11" type="ORF">ENJ89_01385</name>
</gene>
<dbReference type="PANTHER" id="PTHR23355">
    <property type="entry name" value="RIBONUCLEASE"/>
    <property type="match status" value="1"/>
</dbReference>
<dbReference type="GO" id="GO:0003723">
    <property type="term" value="F:RNA binding"/>
    <property type="evidence" value="ECO:0007669"/>
    <property type="project" value="UniProtKB-KW"/>
</dbReference>
<dbReference type="SMART" id="SM00955">
    <property type="entry name" value="RNB"/>
    <property type="match status" value="1"/>
</dbReference>
<dbReference type="SUPFAM" id="SSF50249">
    <property type="entry name" value="Nucleic acid-binding proteins"/>
    <property type="match status" value="2"/>
</dbReference>
<evidence type="ECO:0000256" key="3">
    <source>
        <dbReference type="ARBA" id="ARBA00012163"/>
    </source>
</evidence>
<evidence type="ECO:0000256" key="7">
    <source>
        <dbReference type="ARBA" id="ARBA00022839"/>
    </source>
</evidence>
<evidence type="ECO:0000259" key="10">
    <source>
        <dbReference type="SMART" id="SM00955"/>
    </source>
</evidence>
<dbReference type="InterPro" id="IPR040476">
    <property type="entry name" value="CSD2"/>
</dbReference>
<dbReference type="InterPro" id="IPR050180">
    <property type="entry name" value="RNR_Ribonuclease"/>
</dbReference>
<dbReference type="EC" id="3.1.13.1" evidence="3"/>
<dbReference type="InterPro" id="IPR012340">
    <property type="entry name" value="NA-bd_OB-fold"/>
</dbReference>
<organism evidence="11">
    <name type="scientific">Caldithrix abyssi</name>
    <dbReference type="NCBI Taxonomy" id="187145"/>
    <lineage>
        <taxon>Bacteria</taxon>
        <taxon>Pseudomonadati</taxon>
        <taxon>Calditrichota</taxon>
        <taxon>Calditrichia</taxon>
        <taxon>Calditrichales</taxon>
        <taxon>Calditrichaceae</taxon>
        <taxon>Caldithrix</taxon>
    </lineage>
</organism>
<comment type="catalytic activity">
    <reaction evidence="1">
        <text>Exonucleolytic cleavage in the 3'- to 5'-direction to yield nucleoside 5'-phosphates.</text>
        <dbReference type="EC" id="3.1.13.1"/>
    </reaction>
</comment>
<keyword evidence="6" id="KW-0378">Hydrolase</keyword>
<evidence type="ECO:0000256" key="6">
    <source>
        <dbReference type="ARBA" id="ARBA00022801"/>
    </source>
</evidence>
<reference evidence="11" key="1">
    <citation type="journal article" date="2020" name="mSystems">
        <title>Genome- and Community-Level Interaction Insights into Carbon Utilization and Element Cycling Functions of Hydrothermarchaeota in Hydrothermal Sediment.</title>
        <authorList>
            <person name="Zhou Z."/>
            <person name="Liu Y."/>
            <person name="Xu W."/>
            <person name="Pan J."/>
            <person name="Luo Z.H."/>
            <person name="Li M."/>
        </authorList>
    </citation>
    <scope>NUCLEOTIDE SEQUENCE [LARGE SCALE GENOMIC DNA]</scope>
    <source>
        <strain evidence="11">HyVt-527</strain>
    </source>
</reference>
<feature type="non-terminal residue" evidence="11">
    <location>
        <position position="475"/>
    </location>
</feature>
<feature type="domain" description="Cold-shock" evidence="9">
    <location>
        <begin position="75"/>
        <end position="134"/>
    </location>
</feature>
<keyword evidence="7" id="KW-0269">Exonuclease</keyword>
<dbReference type="GO" id="GO:0006402">
    <property type="term" value="P:mRNA catabolic process"/>
    <property type="evidence" value="ECO:0007669"/>
    <property type="project" value="TreeGrafter"/>
</dbReference>
<comment type="caution">
    <text evidence="11">The sequence shown here is derived from an EMBL/GenBank/DDBJ whole genome shotgun (WGS) entry which is preliminary data.</text>
</comment>
<feature type="domain" description="RNB" evidence="10">
    <location>
        <begin position="249"/>
        <end position="474"/>
    </location>
</feature>
<protein>
    <recommendedName>
        <fullName evidence="3">exoribonuclease II</fullName>
        <ecNumber evidence="3">3.1.13.1</ecNumber>
    </recommendedName>
</protein>
<dbReference type="NCBIfam" id="TIGR00358">
    <property type="entry name" value="3_prime_RNase"/>
    <property type="match status" value="1"/>
</dbReference>
<dbReference type="AlphaFoldDB" id="A0A7V5PNA5"/>
<evidence type="ECO:0000256" key="1">
    <source>
        <dbReference type="ARBA" id="ARBA00001849"/>
    </source>
</evidence>
<evidence type="ECO:0000256" key="5">
    <source>
        <dbReference type="ARBA" id="ARBA00022722"/>
    </source>
</evidence>
<keyword evidence="4" id="KW-0963">Cytoplasm</keyword>
<keyword evidence="5" id="KW-0540">Nuclease</keyword>
<dbReference type="Pfam" id="PF17876">
    <property type="entry name" value="CSD2"/>
    <property type="match status" value="1"/>
</dbReference>
<evidence type="ECO:0000256" key="4">
    <source>
        <dbReference type="ARBA" id="ARBA00022490"/>
    </source>
</evidence>
<dbReference type="Proteomes" id="UP000886124">
    <property type="component" value="Unassembled WGS sequence"/>
</dbReference>
<dbReference type="Gene3D" id="2.40.50.140">
    <property type="entry name" value="Nucleic acid-binding proteins"/>
    <property type="match status" value="1"/>
</dbReference>
<evidence type="ECO:0000256" key="8">
    <source>
        <dbReference type="ARBA" id="ARBA00022884"/>
    </source>
</evidence>
<evidence type="ECO:0000256" key="2">
    <source>
        <dbReference type="ARBA" id="ARBA00004496"/>
    </source>
</evidence>
<dbReference type="EMBL" id="DROD01000098">
    <property type="protein sequence ID" value="HHJ51820.1"/>
    <property type="molecule type" value="Genomic_DNA"/>
</dbReference>
<dbReference type="InterPro" id="IPR013223">
    <property type="entry name" value="RNase_B_OB_dom"/>
</dbReference>
<keyword evidence="8" id="KW-0694">RNA-binding</keyword>
<sequence length="475" mass="54213">MSKKVSKRIQQAIIALLKEAPGTPVSRKEISHALNIHKKEYHIFVATLEQLVKDGKIAKLKGGRYTFAPKMPVLVGELRTTRSGYGFVMVEDQDVDIFVAQPNLNTAFDRDIVEVKLYASRRGRRLEGFVKRVVKRFRKYIVGTYHKTPYYSFITPDDPKVYRDIIVPEDKNLGAQDGQKVVAEFIRWEKDQHNPEGVIREVLGDPEAPGVDVASVAYSFNLPIKFPEVVEKEANRISGKFSAADLDGRIDLRDLVCFTIDPEDAKDFDDAVSLRRLENGNWELGVHIADVSHYVQPGSVVDKEAYARGTSVYLVDQVIPMLPEHLSNELCSLKPNTDRLTFSCLMEVDEQAEVVNYRISPSIIHSKQRFTYEQVQEILDGKVEHPFADVLKDMDNLREKLMQKRFEEGGIDFETPEVKIILDESGHPTEVVPRVRLNSHRLVEEFMLLANKTVARHIRIISPSKNKLLPFIYRV</sequence>
<accession>A0A7V5PNA5</accession>